<evidence type="ECO:0000259" key="2">
    <source>
        <dbReference type="Pfam" id="PF05678"/>
    </source>
</evidence>
<evidence type="ECO:0000256" key="1">
    <source>
        <dbReference type="SAM" id="MobiDB-lite"/>
    </source>
</evidence>
<keyword evidence="4" id="KW-1185">Reference proteome</keyword>
<dbReference type="InterPro" id="IPR039609">
    <property type="entry name" value="VQ_15/22"/>
</dbReference>
<dbReference type="InterPro" id="IPR008889">
    <property type="entry name" value="VQ"/>
</dbReference>
<accession>A0A2G9HN38</accession>
<organism evidence="3 4">
    <name type="scientific">Handroanthus impetiginosus</name>
    <dbReference type="NCBI Taxonomy" id="429701"/>
    <lineage>
        <taxon>Eukaryota</taxon>
        <taxon>Viridiplantae</taxon>
        <taxon>Streptophyta</taxon>
        <taxon>Embryophyta</taxon>
        <taxon>Tracheophyta</taxon>
        <taxon>Spermatophyta</taxon>
        <taxon>Magnoliopsida</taxon>
        <taxon>eudicotyledons</taxon>
        <taxon>Gunneridae</taxon>
        <taxon>Pentapetalae</taxon>
        <taxon>asterids</taxon>
        <taxon>lamiids</taxon>
        <taxon>Lamiales</taxon>
        <taxon>Bignoniaceae</taxon>
        <taxon>Crescentiina</taxon>
        <taxon>Tabebuia alliance</taxon>
        <taxon>Handroanthus</taxon>
    </lineage>
</organism>
<dbReference type="PANTHER" id="PTHR33179:SF10">
    <property type="entry name" value="OS02G0753700 PROTEIN"/>
    <property type="match status" value="1"/>
</dbReference>
<proteinExistence type="predicted"/>
<feature type="compositionally biased region" description="Basic residues" evidence="1">
    <location>
        <begin position="104"/>
        <end position="113"/>
    </location>
</feature>
<feature type="region of interest" description="Disordered" evidence="1">
    <location>
        <begin position="98"/>
        <end position="117"/>
    </location>
</feature>
<feature type="compositionally biased region" description="Pro residues" evidence="1">
    <location>
        <begin position="31"/>
        <end position="42"/>
    </location>
</feature>
<dbReference type="AlphaFoldDB" id="A0A2G9HN38"/>
<feature type="region of interest" description="Disordered" evidence="1">
    <location>
        <begin position="1"/>
        <end position="42"/>
    </location>
</feature>
<feature type="compositionally biased region" description="Low complexity" evidence="1">
    <location>
        <begin position="1"/>
        <end position="14"/>
    </location>
</feature>
<dbReference type="STRING" id="429701.A0A2G9HN38"/>
<dbReference type="OrthoDB" id="780193at2759"/>
<dbReference type="EMBL" id="NKXS01001369">
    <property type="protein sequence ID" value="PIN18939.1"/>
    <property type="molecule type" value="Genomic_DNA"/>
</dbReference>
<comment type="caution">
    <text evidence="3">The sequence shown here is derived from an EMBL/GenBank/DDBJ whole genome shotgun (WGS) entry which is preliminary data.</text>
</comment>
<feature type="domain" description="VQ" evidence="2">
    <location>
        <begin position="114"/>
        <end position="141"/>
    </location>
</feature>
<dbReference type="Proteomes" id="UP000231279">
    <property type="component" value="Unassembled WGS sequence"/>
</dbReference>
<evidence type="ECO:0000313" key="3">
    <source>
        <dbReference type="EMBL" id="PIN18939.1"/>
    </source>
</evidence>
<dbReference type="Pfam" id="PF05678">
    <property type="entry name" value="VQ"/>
    <property type="match status" value="1"/>
</dbReference>
<name>A0A2G9HN38_9LAMI</name>
<reference evidence="4" key="1">
    <citation type="journal article" date="2018" name="Gigascience">
        <title>Genome assembly of the Pink Ipe (Handroanthus impetiginosus, Bignoniaceae), a highly valued, ecologically keystone Neotropical timber forest tree.</title>
        <authorList>
            <person name="Silva-Junior O.B."/>
            <person name="Grattapaglia D."/>
            <person name="Novaes E."/>
            <person name="Collevatti R.G."/>
        </authorList>
    </citation>
    <scope>NUCLEOTIDE SEQUENCE [LARGE SCALE GENOMIC DNA]</scope>
    <source>
        <strain evidence="4">cv. UFG-1</strain>
    </source>
</reference>
<dbReference type="PANTHER" id="PTHR33179">
    <property type="entry name" value="VQ MOTIF-CONTAINING PROTEIN"/>
    <property type="match status" value="1"/>
</dbReference>
<gene>
    <name evidence="3" type="ORF">CDL12_08393</name>
</gene>
<protein>
    <recommendedName>
        <fullName evidence="2">VQ domain-containing protein</fullName>
    </recommendedName>
</protein>
<sequence>MDSCNSGSLQSSSGGDEEYDSRATVDSVFIHPPPPQQPPLPPVLEPLSNFIQLHPNPNPSQILNPNIPWPGTTLPRSDSNSTFMPSSAAVATVVQNTNPTAARNPKKRSRASRRAPTTVLTTDTTNFRAMVQEFTGIPSPPFNSSSLTRTRFDILGTRSAAVDTPPYLRRTFPQKVPSPPPPPHPFLASSSTQTSNIYNLPNPLLTTLLQTNPKFLFSKPSFDNIPSNDTKIVGLEEYDLSCSQGNRVITTTLNGLPNLISSDQIADIANDNNVRNYEAQLGSVNGGYNLPRNSKTNYSATSSDFNGQKSQENIARGEGMMESWICSSE</sequence>
<evidence type="ECO:0000313" key="4">
    <source>
        <dbReference type="Proteomes" id="UP000231279"/>
    </source>
</evidence>